<dbReference type="Gene3D" id="3.80.10.10">
    <property type="entry name" value="Ribonuclease Inhibitor"/>
    <property type="match status" value="3"/>
</dbReference>
<feature type="region of interest" description="Disordered" evidence="1">
    <location>
        <begin position="982"/>
        <end position="1005"/>
    </location>
</feature>
<proteinExistence type="predicted"/>
<dbReference type="EMBL" id="JQ844201">
    <property type="protein sequence ID" value="AGS52576.1"/>
    <property type="molecule type" value="Genomic_DNA"/>
</dbReference>
<feature type="chain" id="PRO_5032664853" evidence="2">
    <location>
        <begin position="22"/>
        <end position="1005"/>
    </location>
</feature>
<feature type="compositionally biased region" description="Low complexity" evidence="1">
    <location>
        <begin position="151"/>
        <end position="209"/>
    </location>
</feature>
<dbReference type="Pfam" id="PF13306">
    <property type="entry name" value="LRR_5"/>
    <property type="match status" value="4"/>
</dbReference>
<feature type="region of interest" description="Disordered" evidence="1">
    <location>
        <begin position="329"/>
        <end position="361"/>
    </location>
</feature>
<dbReference type="SUPFAM" id="SSF52058">
    <property type="entry name" value="L domain-like"/>
    <property type="match status" value="1"/>
</dbReference>
<keyword evidence="2" id="KW-0732">Signal</keyword>
<sequence>MKKAVFLVIFAVFLLFLGSCSKPTVESVEITTDEGALQAMLQGEPVKFSAEVAGKGDFNKAVTWTVSSTADGTGAVSPATNISPSGVLNVGTDETATALYIRATSNADSNVYDYVQIALAIASDGNIVVEERRRERPNRGERQEGERRGRGTATGRGEASTGETQTAETITEAQPAQTASTQTASARQSTATAASAQTTQTAAAQNTTAGGVQMPLRDPNLAKRLYTSYQQADNVWNSCRHEWWDWQTVGDGSEYSRRCKICDITFYRKGNVAVATAENCAHRWGGWEDIGGPAVKECGICGSILLIDTNILTPAQLAANEAAARQAAQNPQPAVGGGGAISMGTAGTTQTTTSGGSAAQQARAKLLPHATGRYNADINGFYTIIGFHEESGFHWGHYEGADYVYVEHYIGSATSVQVPAQIHGVPVREVRSFGTMSENLNAMFGEVTDRLAQLARITSITIPSGVTVVLLNGTPGGNFFPNLRPDGLILPNTVTTLGPIFRGRADITSLAGFNIPSSVKILEQTFSGTGITSFAMPSHVTRLEDTFAYCARLTSVTLSNGLVEIGERTFLDCSSLANITIPNTVTTIGKGAFVGTKITSLTIPANTVNIRTSGLPNVTTGANSFLSAFPQSLASVTIGSRTIPAKAFADLPNLASVTIQNTVTSIGEGAFSGCEAITSLTVPASVTSIGGRLFVYNRSVNYENRTLASVTIQGAATIGDWAFRNCAAIASVNMPNVVSIGSSAFENTGLSGSLALPPNLRSIGPRAFFGTRITSVTIPASLATLTADSNNLYSPFPQTLASATIQNGATVVLPNLFLSCINLTSVTLPNTITRIGAAAFAGTGSAGTGLASLTLPASLRVIEDGAFGQSHILNLTIPASVSEIGRYVIRDNVRLDPNHPNYTVEGGLLFNKNKTRLMEFVGGTNMRSITIPASVTSVDERIFDGGVSLNSVTFAGTIPASGLTPATFSYMGDLHAKYRAGGPGTYTRPGNNEEELKNSRVWTKR</sequence>
<feature type="region of interest" description="Disordered" evidence="1">
    <location>
        <begin position="132"/>
        <end position="214"/>
    </location>
</feature>
<dbReference type="AlphaFoldDB" id="A0A806JZF2"/>
<feature type="compositionally biased region" description="Low complexity" evidence="1">
    <location>
        <begin position="342"/>
        <end position="361"/>
    </location>
</feature>
<feature type="compositionally biased region" description="Basic and acidic residues" evidence="1">
    <location>
        <begin position="132"/>
        <end position="149"/>
    </location>
</feature>
<dbReference type="InterPro" id="IPR053139">
    <property type="entry name" value="Surface_bspA-like"/>
</dbReference>
<dbReference type="PROSITE" id="PS51257">
    <property type="entry name" value="PROKAR_LIPOPROTEIN"/>
    <property type="match status" value="1"/>
</dbReference>
<dbReference type="PANTHER" id="PTHR45661:SF3">
    <property type="entry name" value="IG-LIKE DOMAIN-CONTAINING PROTEIN"/>
    <property type="match status" value="1"/>
</dbReference>
<evidence type="ECO:0000256" key="2">
    <source>
        <dbReference type="SAM" id="SignalP"/>
    </source>
</evidence>
<name>A0A806JZF2_9BACT</name>
<dbReference type="PANTHER" id="PTHR45661">
    <property type="entry name" value="SURFACE ANTIGEN"/>
    <property type="match status" value="1"/>
</dbReference>
<feature type="signal peptide" evidence="2">
    <location>
        <begin position="1"/>
        <end position="21"/>
    </location>
</feature>
<dbReference type="InterPro" id="IPR032675">
    <property type="entry name" value="LRR_dom_sf"/>
</dbReference>
<evidence type="ECO:0000313" key="3">
    <source>
        <dbReference type="EMBL" id="AGS52576.1"/>
    </source>
</evidence>
<organism evidence="3">
    <name type="scientific">uncultured bacterium contig00023</name>
    <dbReference type="NCBI Taxonomy" id="1181512"/>
    <lineage>
        <taxon>Bacteria</taxon>
        <taxon>environmental samples</taxon>
    </lineage>
</organism>
<protein>
    <submittedName>
        <fullName evidence="3">Cell surface protein</fullName>
    </submittedName>
</protein>
<accession>A0A806JZF2</accession>
<evidence type="ECO:0000256" key="1">
    <source>
        <dbReference type="SAM" id="MobiDB-lite"/>
    </source>
</evidence>
<dbReference type="InterPro" id="IPR026906">
    <property type="entry name" value="LRR_5"/>
</dbReference>
<reference evidence="3" key="1">
    <citation type="submission" date="2012-03" db="EMBL/GenBank/DDBJ databases">
        <title>Functional metagenomics reveals considerable lignocellulase gene clusters in the gut microbiome of a wood-feeding higher termite.</title>
        <authorList>
            <person name="Liu N."/>
        </authorList>
    </citation>
    <scope>NUCLEOTIDE SEQUENCE</scope>
</reference>